<gene>
    <name evidence="10" type="ORF">NQZ67_17435</name>
</gene>
<dbReference type="Gene3D" id="3.30.300.210">
    <property type="entry name" value="Nutrient germinant receptor protein C, domain 3"/>
    <property type="match status" value="1"/>
</dbReference>
<keyword evidence="5" id="KW-0472">Membrane</keyword>
<evidence type="ECO:0000256" key="5">
    <source>
        <dbReference type="ARBA" id="ARBA00023136"/>
    </source>
</evidence>
<evidence type="ECO:0000313" key="11">
    <source>
        <dbReference type="Proteomes" id="UP001141950"/>
    </source>
</evidence>
<dbReference type="InterPro" id="IPR046953">
    <property type="entry name" value="Spore_GerAC-like_C"/>
</dbReference>
<comment type="similarity">
    <text evidence="2">Belongs to the GerABKC lipoprotein family.</text>
</comment>
<dbReference type="EMBL" id="JANIPJ010000012">
    <property type="protein sequence ID" value="MCR2805670.1"/>
    <property type="molecule type" value="Genomic_DNA"/>
</dbReference>
<evidence type="ECO:0000313" key="10">
    <source>
        <dbReference type="EMBL" id="MCR2805670.1"/>
    </source>
</evidence>
<dbReference type="GO" id="GO:0009847">
    <property type="term" value="P:spore germination"/>
    <property type="evidence" value="ECO:0007669"/>
    <property type="project" value="InterPro"/>
</dbReference>
<dbReference type="PANTHER" id="PTHR35789">
    <property type="entry name" value="SPORE GERMINATION PROTEIN B3"/>
    <property type="match status" value="1"/>
</dbReference>
<comment type="subcellular location">
    <subcellularLocation>
        <location evidence="1">Membrane</location>
        <topology evidence="1">Lipid-anchor</topology>
    </subcellularLocation>
</comment>
<dbReference type="NCBIfam" id="TIGR02887">
    <property type="entry name" value="spore_ger_x_C"/>
    <property type="match status" value="1"/>
</dbReference>
<evidence type="ECO:0000256" key="1">
    <source>
        <dbReference type="ARBA" id="ARBA00004635"/>
    </source>
</evidence>
<keyword evidence="3" id="KW-0309">Germination</keyword>
<accession>A0A9X2SA32</accession>
<reference evidence="10" key="1">
    <citation type="submission" date="2022-08" db="EMBL/GenBank/DDBJ databases">
        <title>The genomic sequence of strain Paenibacillus sp. SCIV0701.</title>
        <authorList>
            <person name="Zhao H."/>
        </authorList>
    </citation>
    <scope>NUCLEOTIDE SEQUENCE</scope>
    <source>
        <strain evidence="10">SCIV0701</strain>
    </source>
</reference>
<organism evidence="10 11">
    <name type="scientific">Paenibacillus soyae</name>
    <dbReference type="NCBI Taxonomy" id="2969249"/>
    <lineage>
        <taxon>Bacteria</taxon>
        <taxon>Bacillati</taxon>
        <taxon>Bacillota</taxon>
        <taxon>Bacilli</taxon>
        <taxon>Bacillales</taxon>
        <taxon>Paenibacillaceae</taxon>
        <taxon>Paenibacillus</taxon>
    </lineage>
</organism>
<name>A0A9X2SA32_9BACL</name>
<dbReference type="InterPro" id="IPR008844">
    <property type="entry name" value="Spore_GerAC-like"/>
</dbReference>
<evidence type="ECO:0000256" key="4">
    <source>
        <dbReference type="ARBA" id="ARBA00022729"/>
    </source>
</evidence>
<protein>
    <submittedName>
        <fullName evidence="10">Ger(X)C family spore germination protein</fullName>
    </submittedName>
</protein>
<dbReference type="RefSeq" id="WP_257448385.1">
    <property type="nucleotide sequence ID" value="NZ_JANIPJ010000012.1"/>
</dbReference>
<evidence type="ECO:0000256" key="2">
    <source>
        <dbReference type="ARBA" id="ARBA00007886"/>
    </source>
</evidence>
<dbReference type="GO" id="GO:0016020">
    <property type="term" value="C:membrane"/>
    <property type="evidence" value="ECO:0007669"/>
    <property type="project" value="UniProtKB-SubCell"/>
</dbReference>
<evidence type="ECO:0000259" key="9">
    <source>
        <dbReference type="Pfam" id="PF25198"/>
    </source>
</evidence>
<dbReference type="Pfam" id="PF25198">
    <property type="entry name" value="Spore_GerAC_N"/>
    <property type="match status" value="1"/>
</dbReference>
<keyword evidence="4" id="KW-0732">Signal</keyword>
<keyword evidence="11" id="KW-1185">Reference proteome</keyword>
<dbReference type="Proteomes" id="UP001141950">
    <property type="component" value="Unassembled WGS sequence"/>
</dbReference>
<proteinExistence type="inferred from homology"/>
<keyword evidence="6" id="KW-0564">Palmitate</keyword>
<dbReference type="Pfam" id="PF05504">
    <property type="entry name" value="Spore_GerAC"/>
    <property type="match status" value="1"/>
</dbReference>
<dbReference type="InterPro" id="IPR038501">
    <property type="entry name" value="Spore_GerAC_C_sf"/>
</dbReference>
<dbReference type="InterPro" id="IPR057336">
    <property type="entry name" value="GerAC_N"/>
</dbReference>
<dbReference type="PANTHER" id="PTHR35789:SF1">
    <property type="entry name" value="SPORE GERMINATION PROTEIN B3"/>
    <property type="match status" value="1"/>
</dbReference>
<feature type="domain" description="Spore germination protein N-terminal" evidence="9">
    <location>
        <begin position="23"/>
        <end position="199"/>
    </location>
</feature>
<dbReference type="PROSITE" id="PS51257">
    <property type="entry name" value="PROKAR_LIPOPROTEIN"/>
    <property type="match status" value="1"/>
</dbReference>
<evidence type="ECO:0000256" key="7">
    <source>
        <dbReference type="ARBA" id="ARBA00023288"/>
    </source>
</evidence>
<evidence type="ECO:0000256" key="3">
    <source>
        <dbReference type="ARBA" id="ARBA00022544"/>
    </source>
</evidence>
<evidence type="ECO:0000259" key="8">
    <source>
        <dbReference type="Pfam" id="PF05504"/>
    </source>
</evidence>
<evidence type="ECO:0000256" key="6">
    <source>
        <dbReference type="ARBA" id="ARBA00023139"/>
    </source>
</evidence>
<sequence>MTGKMVRIALVLALAIITAGCWDRKELNELAITSATGFDVQDNQWIISYQVIIPSSISSGMGGAGSSSGHSPVTVYSTKGRTIREAVAHSLLESPRRLYFAHNRVMVVSERAAKKGLSPILDVYFRQPDSRETVNMLVTKGSPKRILEQLMPSSRISGQGIQEIISLQSENGSLLPAVKIYEYGSSIVGDARSALLPEILVSGSPDVTTTEQTNKTSQPSKLRLGQLAIMKEDKLVGWLNHRESLGVAFITNKVNTVNIAFSCEESGDKNSTFELLRSKTKVEPKQGDGGGFTISIAVDAYGTLEETECPLDLHKPEVIAGLEKQLAKEIEGSIRAALLASRRHKSDVLGFASVIHRKFPKQWEAVKDEWDDLFPMVEMETKVSVTIERVGVSNKSFKELESPEGE</sequence>
<keyword evidence="7" id="KW-0449">Lipoprotein</keyword>
<feature type="domain" description="Spore germination GerAC-like C-terminal" evidence="8">
    <location>
        <begin position="227"/>
        <end position="391"/>
    </location>
</feature>
<dbReference type="AlphaFoldDB" id="A0A9X2SA32"/>
<comment type="caution">
    <text evidence="10">The sequence shown here is derived from an EMBL/GenBank/DDBJ whole genome shotgun (WGS) entry which is preliminary data.</text>
</comment>